<reference evidence="1" key="1">
    <citation type="submission" date="2021-06" db="EMBL/GenBank/DDBJ databases">
        <authorList>
            <person name="Kallberg Y."/>
            <person name="Tangrot J."/>
            <person name="Rosling A."/>
        </authorList>
    </citation>
    <scope>NUCLEOTIDE SEQUENCE</scope>
    <source>
        <strain evidence="1">CL356</strain>
    </source>
</reference>
<gene>
    <name evidence="1" type="ORF">ACOLOM_LOCUS9762</name>
</gene>
<feature type="non-terminal residue" evidence="1">
    <location>
        <position position="1"/>
    </location>
</feature>
<evidence type="ECO:0000313" key="1">
    <source>
        <dbReference type="EMBL" id="CAG8689639.1"/>
    </source>
</evidence>
<comment type="caution">
    <text evidence="1">The sequence shown here is derived from an EMBL/GenBank/DDBJ whole genome shotgun (WGS) entry which is preliminary data.</text>
</comment>
<sequence length="413" mass="44468">LGKVEALAPTTQHPKHKSPITNVDRPDKGRDVVLILLGGLKDPSRVDSEMIHTRTQSRDSVEVGRGKDAKRGLEGQPKQTEGDWDQMGRARWIRMWIPSRRGSKLRADSSRLAPTSPKLRDPKLRPHFHGHNPSSSTVLTSDESANHTLAHVPSLERDAASKSPTAWTYASLRTSKSVSRSVRRPGSASSSQGGGAVGFVGPDGAPLPPVKRSSSSGKPAFSVRTRVMSPNRTPIITNKESGNGDQEIEISSPPVDATESSTLVEPSSPKSFGDRIGSLLWKRKGSLREYSGPHSPSSGSFAFNTTAGRRPSVGLGEGNSLSVIHPPLRTTASRIKERHPLDHHYEMDTIHSTADNMMDGGWAATTFEETGNVDEDGIVVLDEWSGGGESERTSPGFSQHSPPSEGQGLSRNV</sequence>
<dbReference type="EMBL" id="CAJVPT010029210">
    <property type="protein sequence ID" value="CAG8689639.1"/>
    <property type="molecule type" value="Genomic_DNA"/>
</dbReference>
<protein>
    <submittedName>
        <fullName evidence="1">5101_t:CDS:1</fullName>
    </submittedName>
</protein>
<organism evidence="1 2">
    <name type="scientific">Acaulospora colombiana</name>
    <dbReference type="NCBI Taxonomy" id="27376"/>
    <lineage>
        <taxon>Eukaryota</taxon>
        <taxon>Fungi</taxon>
        <taxon>Fungi incertae sedis</taxon>
        <taxon>Mucoromycota</taxon>
        <taxon>Glomeromycotina</taxon>
        <taxon>Glomeromycetes</taxon>
        <taxon>Diversisporales</taxon>
        <taxon>Acaulosporaceae</taxon>
        <taxon>Acaulospora</taxon>
    </lineage>
</organism>
<accession>A0ACA9PA19</accession>
<dbReference type="Proteomes" id="UP000789525">
    <property type="component" value="Unassembled WGS sequence"/>
</dbReference>
<name>A0ACA9PA19_9GLOM</name>
<keyword evidence="2" id="KW-1185">Reference proteome</keyword>
<evidence type="ECO:0000313" key="2">
    <source>
        <dbReference type="Proteomes" id="UP000789525"/>
    </source>
</evidence>
<proteinExistence type="predicted"/>